<evidence type="ECO:0008006" key="5">
    <source>
        <dbReference type="Google" id="ProtNLM"/>
    </source>
</evidence>
<accession>A0A2G8L5G1</accession>
<dbReference type="PANTHER" id="PTHR31281">
    <property type="entry name" value="PROTEIN FAM219A"/>
    <property type="match status" value="1"/>
</dbReference>
<dbReference type="InterPro" id="IPR029339">
    <property type="entry name" value="FAM219"/>
</dbReference>
<sequence length="159" mass="18240">MLFSKYTEMSHSMLLHPAPIRRNTAHISCDLFIFCLVEKHREVARSPGRSNKGYSPINKQPKRSALISRQRLAVPWKTSALDREPSEQPLVSIDSESEEEFDIVALTSSQPNQDVKEQLIKDGYRLDEIPDDEELDLIPPRPMNERCICCQTQVNCCLQ</sequence>
<keyword evidence="4" id="KW-1185">Reference proteome</keyword>
<reference evidence="3 4" key="1">
    <citation type="journal article" date="2017" name="PLoS Biol.">
        <title>The sea cucumber genome provides insights into morphological evolution and visceral regeneration.</title>
        <authorList>
            <person name="Zhang X."/>
            <person name="Sun L."/>
            <person name="Yuan J."/>
            <person name="Sun Y."/>
            <person name="Gao Y."/>
            <person name="Zhang L."/>
            <person name="Li S."/>
            <person name="Dai H."/>
            <person name="Hamel J.F."/>
            <person name="Liu C."/>
            <person name="Yu Y."/>
            <person name="Liu S."/>
            <person name="Lin W."/>
            <person name="Guo K."/>
            <person name="Jin S."/>
            <person name="Xu P."/>
            <person name="Storey K.B."/>
            <person name="Huan P."/>
            <person name="Zhang T."/>
            <person name="Zhou Y."/>
            <person name="Zhang J."/>
            <person name="Lin C."/>
            <person name="Li X."/>
            <person name="Xing L."/>
            <person name="Huo D."/>
            <person name="Sun M."/>
            <person name="Wang L."/>
            <person name="Mercier A."/>
            <person name="Li F."/>
            <person name="Yang H."/>
            <person name="Xiang J."/>
        </authorList>
    </citation>
    <scope>NUCLEOTIDE SEQUENCE [LARGE SCALE GENOMIC DNA]</scope>
    <source>
        <strain evidence="3">Shaxun</strain>
        <tissue evidence="3">Muscle</tissue>
    </source>
</reference>
<feature type="region of interest" description="Disordered" evidence="2">
    <location>
        <begin position="45"/>
        <end position="64"/>
    </location>
</feature>
<dbReference type="OrthoDB" id="6119141at2759"/>
<organism evidence="3 4">
    <name type="scientific">Stichopus japonicus</name>
    <name type="common">Sea cucumber</name>
    <dbReference type="NCBI Taxonomy" id="307972"/>
    <lineage>
        <taxon>Eukaryota</taxon>
        <taxon>Metazoa</taxon>
        <taxon>Echinodermata</taxon>
        <taxon>Eleutherozoa</taxon>
        <taxon>Echinozoa</taxon>
        <taxon>Holothuroidea</taxon>
        <taxon>Aspidochirotacea</taxon>
        <taxon>Aspidochirotida</taxon>
        <taxon>Stichopodidae</taxon>
        <taxon>Apostichopus</taxon>
    </lineage>
</organism>
<dbReference type="Pfam" id="PF15260">
    <property type="entry name" value="FAM219A"/>
    <property type="match status" value="1"/>
</dbReference>
<evidence type="ECO:0000256" key="1">
    <source>
        <dbReference type="ARBA" id="ARBA00010549"/>
    </source>
</evidence>
<comment type="caution">
    <text evidence="3">The sequence shown here is derived from an EMBL/GenBank/DDBJ whole genome shotgun (WGS) entry which is preliminary data.</text>
</comment>
<dbReference type="PANTHER" id="PTHR31281:SF3">
    <property type="entry name" value="PROTEIN FAM219A"/>
    <property type="match status" value="1"/>
</dbReference>
<gene>
    <name evidence="3" type="ORF">BSL78_07578</name>
</gene>
<dbReference type="AlphaFoldDB" id="A0A2G8L5G1"/>
<protein>
    <recommendedName>
        <fullName evidence="5">Protein FAM219A</fullName>
    </recommendedName>
</protein>
<comment type="similarity">
    <text evidence="1">Belongs to the FAM219 family.</text>
</comment>
<proteinExistence type="inferred from homology"/>
<dbReference type="EMBL" id="MRZV01000213">
    <property type="protein sequence ID" value="PIK55497.1"/>
    <property type="molecule type" value="Genomic_DNA"/>
</dbReference>
<evidence type="ECO:0000313" key="3">
    <source>
        <dbReference type="EMBL" id="PIK55497.1"/>
    </source>
</evidence>
<evidence type="ECO:0000313" key="4">
    <source>
        <dbReference type="Proteomes" id="UP000230750"/>
    </source>
</evidence>
<evidence type="ECO:0000256" key="2">
    <source>
        <dbReference type="SAM" id="MobiDB-lite"/>
    </source>
</evidence>
<dbReference type="Proteomes" id="UP000230750">
    <property type="component" value="Unassembled WGS sequence"/>
</dbReference>
<name>A0A2G8L5G1_STIJA</name>
<dbReference type="STRING" id="307972.A0A2G8L5G1"/>